<dbReference type="InterPro" id="IPR003439">
    <property type="entry name" value="ABC_transporter-like_ATP-bd"/>
</dbReference>
<name>A0A345C485_9BACI</name>
<keyword evidence="3 5" id="KW-0067">ATP-binding</keyword>
<dbReference type="PANTHER" id="PTHR43582:SF2">
    <property type="entry name" value="LINEARMYCIN RESISTANCE ATP-BINDING PROTEIN LNRL"/>
    <property type="match status" value="1"/>
</dbReference>
<dbReference type="AlphaFoldDB" id="A0A345C485"/>
<dbReference type="SMART" id="SM00382">
    <property type="entry name" value="AAA"/>
    <property type="match status" value="1"/>
</dbReference>
<dbReference type="InterPro" id="IPR003593">
    <property type="entry name" value="AAA+_ATPase"/>
</dbReference>
<dbReference type="KEGG" id="rue:DT065_14855"/>
<dbReference type="PROSITE" id="PS50893">
    <property type="entry name" value="ABC_TRANSPORTER_2"/>
    <property type="match status" value="1"/>
</dbReference>
<evidence type="ECO:0000256" key="2">
    <source>
        <dbReference type="ARBA" id="ARBA00022741"/>
    </source>
</evidence>
<dbReference type="Proteomes" id="UP000252100">
    <property type="component" value="Chromosome"/>
</dbReference>
<dbReference type="EMBL" id="CP031092">
    <property type="protein sequence ID" value="AXF58016.1"/>
    <property type="molecule type" value="Genomic_DNA"/>
</dbReference>
<keyword evidence="6" id="KW-1185">Reference proteome</keyword>
<dbReference type="InterPro" id="IPR027417">
    <property type="entry name" value="P-loop_NTPase"/>
</dbReference>
<protein>
    <submittedName>
        <fullName evidence="5">ABC transporter ATP-binding protein</fullName>
    </submittedName>
</protein>
<dbReference type="PANTHER" id="PTHR43582">
    <property type="entry name" value="LINEARMYCIN RESISTANCE ATP-BINDING PROTEIN LNRL"/>
    <property type="match status" value="1"/>
</dbReference>
<reference evidence="5 6" key="1">
    <citation type="journal article" date="2018" name="J. Microbiol.">
        <title>Salicibibacter kimchii gen. nov., sp. nov., a moderately halophilic and alkalitolerant bacterium in the family Bacillaceae, isolated from kimchi.</title>
        <authorList>
            <person name="Jang J.Y."/>
            <person name="Oh Y.J."/>
            <person name="Lim S.K."/>
            <person name="Park H.K."/>
            <person name="Lee C."/>
            <person name="Kim J.Y."/>
            <person name="Lee M.A."/>
            <person name="Choi H.J."/>
        </authorList>
    </citation>
    <scope>NUCLEOTIDE SEQUENCE [LARGE SCALE GENOMIC DNA]</scope>
    <source>
        <strain evidence="5 6">NKC1-1</strain>
    </source>
</reference>
<accession>A0A345C485</accession>
<proteinExistence type="predicted"/>
<organism evidence="5 6">
    <name type="scientific">Salicibibacter kimchii</name>
    <dbReference type="NCBI Taxonomy" id="2099786"/>
    <lineage>
        <taxon>Bacteria</taxon>
        <taxon>Bacillati</taxon>
        <taxon>Bacillota</taxon>
        <taxon>Bacilli</taxon>
        <taxon>Bacillales</taxon>
        <taxon>Bacillaceae</taxon>
        <taxon>Salicibibacter</taxon>
    </lineage>
</organism>
<feature type="domain" description="ABC transporter" evidence="4">
    <location>
        <begin position="2"/>
        <end position="232"/>
    </location>
</feature>
<evidence type="ECO:0000313" key="5">
    <source>
        <dbReference type="EMBL" id="AXF58016.1"/>
    </source>
</evidence>
<dbReference type="OrthoDB" id="9804819at2"/>
<dbReference type="PROSITE" id="PS00211">
    <property type="entry name" value="ABC_TRANSPORTER_1"/>
    <property type="match status" value="1"/>
</dbReference>
<evidence type="ECO:0000256" key="3">
    <source>
        <dbReference type="ARBA" id="ARBA00022840"/>
    </source>
</evidence>
<dbReference type="Pfam" id="PF13732">
    <property type="entry name" value="DrrA1-3_C"/>
    <property type="match status" value="1"/>
</dbReference>
<dbReference type="GO" id="GO:0005524">
    <property type="term" value="F:ATP binding"/>
    <property type="evidence" value="ECO:0007669"/>
    <property type="project" value="UniProtKB-KW"/>
</dbReference>
<dbReference type="InterPro" id="IPR025302">
    <property type="entry name" value="DrrA1/2-like_C"/>
</dbReference>
<dbReference type="Pfam" id="PF00005">
    <property type="entry name" value="ABC_tran"/>
    <property type="match status" value="1"/>
</dbReference>
<keyword evidence="1" id="KW-0813">Transport</keyword>
<sequence>MIHLEKIGKTYGSQQALRDVSLSIPPRTCYGLLGPNGAGKSTLMKILAGIVLDYSGAIDVDGQNFGKNLNAIQQRIGYIPQEISLEQTLSARDHLRFFGQIYGLRGSNLQKRVNSILEMVGLAERQKDALTTYSGGMKRRINIGAALLHQPDILIMDEPTVGVDPQSRNYIFDLIRQLKSQGTTILYSSHYMEEIQLLCDELALIDEGQVIESGTISGIRQRHTEPSIYVEARGLKKEQLQSYGAVHSRQSGYVIETGDALSAIQSLSANLQKQGLDVQRLEITQSSLEDIFLELTGSSLRDTA</sequence>
<evidence type="ECO:0000313" key="6">
    <source>
        <dbReference type="Proteomes" id="UP000252100"/>
    </source>
</evidence>
<evidence type="ECO:0000259" key="4">
    <source>
        <dbReference type="PROSITE" id="PS50893"/>
    </source>
</evidence>
<dbReference type="GO" id="GO:0016887">
    <property type="term" value="F:ATP hydrolysis activity"/>
    <property type="evidence" value="ECO:0007669"/>
    <property type="project" value="InterPro"/>
</dbReference>
<dbReference type="InterPro" id="IPR017871">
    <property type="entry name" value="ABC_transporter-like_CS"/>
</dbReference>
<dbReference type="SUPFAM" id="SSF52540">
    <property type="entry name" value="P-loop containing nucleoside triphosphate hydrolases"/>
    <property type="match status" value="1"/>
</dbReference>
<evidence type="ECO:0000256" key="1">
    <source>
        <dbReference type="ARBA" id="ARBA00022448"/>
    </source>
</evidence>
<gene>
    <name evidence="5" type="ORF">DT065_14855</name>
</gene>
<dbReference type="Gene3D" id="3.40.50.300">
    <property type="entry name" value="P-loop containing nucleotide triphosphate hydrolases"/>
    <property type="match status" value="1"/>
</dbReference>
<keyword evidence="2" id="KW-0547">Nucleotide-binding</keyword>
<dbReference type="CDD" id="cd03230">
    <property type="entry name" value="ABC_DR_subfamily_A"/>
    <property type="match status" value="1"/>
</dbReference>